<feature type="region of interest" description="Disordered" evidence="1">
    <location>
        <begin position="1"/>
        <end position="27"/>
    </location>
</feature>
<organism evidence="2">
    <name type="scientific">Anopheles coluzzii</name>
    <name type="common">African malaria mosquito</name>
    <dbReference type="NCBI Taxonomy" id="1518534"/>
    <lineage>
        <taxon>Eukaryota</taxon>
        <taxon>Metazoa</taxon>
        <taxon>Ecdysozoa</taxon>
        <taxon>Arthropoda</taxon>
        <taxon>Hexapoda</taxon>
        <taxon>Insecta</taxon>
        <taxon>Pterygota</taxon>
        <taxon>Neoptera</taxon>
        <taxon>Endopterygota</taxon>
        <taxon>Diptera</taxon>
        <taxon>Nematocera</taxon>
        <taxon>Culicoidea</taxon>
        <taxon>Culicidae</taxon>
        <taxon>Anophelinae</taxon>
        <taxon>Anopheles</taxon>
    </lineage>
</organism>
<reference evidence="2" key="1">
    <citation type="submission" date="2022-08" db="UniProtKB">
        <authorList>
            <consortium name="EnsemblMetazoa"/>
        </authorList>
    </citation>
    <scope>IDENTIFICATION</scope>
</reference>
<feature type="compositionally biased region" description="Polar residues" evidence="1">
    <location>
        <begin position="8"/>
        <end position="19"/>
    </location>
</feature>
<dbReference type="Proteomes" id="UP000075882">
    <property type="component" value="Unassembled WGS sequence"/>
</dbReference>
<accession>A0A8W7PB39</accession>
<dbReference type="AlphaFoldDB" id="A0A8W7PB39"/>
<sequence>MVWGRQGGSQPKRIQSGQDRSIPIGKGKQENTITTNVLILVPSLPPPSTCSPLPALHGIVVTGIELVAAPFAANFRLPEQWQDADAYLALVRVGKAMGKAKHLRTPFAPNRPNCPERVPNRFRCIQHGIVFASRQPIVTAACKEKSRTSPNAQADYYEHELQVMLCCFVRRTMMNDDKQQQQRWQRRQIAITIRTV</sequence>
<dbReference type="EnsemblMetazoa" id="ACOM028735-RA">
    <property type="protein sequence ID" value="ACOM028735-PA.1"/>
    <property type="gene ID" value="ACOM028735"/>
</dbReference>
<proteinExistence type="predicted"/>
<name>A0A8W7PB39_ANOCL</name>
<evidence type="ECO:0000313" key="2">
    <source>
        <dbReference type="EnsemblMetazoa" id="ACOM028735-PA.1"/>
    </source>
</evidence>
<evidence type="ECO:0000256" key="1">
    <source>
        <dbReference type="SAM" id="MobiDB-lite"/>
    </source>
</evidence>
<protein>
    <submittedName>
        <fullName evidence="2">Uncharacterized protein</fullName>
    </submittedName>
</protein>